<accession>A0A090L524</accession>
<evidence type="ECO:0000256" key="2">
    <source>
        <dbReference type="SAM" id="Phobius"/>
    </source>
</evidence>
<keyword evidence="3" id="KW-0732">Signal</keyword>
<evidence type="ECO:0000313" key="4">
    <source>
        <dbReference type="EMBL" id="CEF64906.1"/>
    </source>
</evidence>
<evidence type="ECO:0000256" key="3">
    <source>
        <dbReference type="SAM" id="SignalP"/>
    </source>
</evidence>
<reference evidence="6" key="2">
    <citation type="submission" date="2020-12" db="UniProtKB">
        <authorList>
            <consortium name="WormBaseParasite"/>
        </authorList>
    </citation>
    <scope>IDENTIFICATION</scope>
</reference>
<dbReference type="EMBL" id="LN609528">
    <property type="protein sequence ID" value="CEF64906.1"/>
    <property type="molecule type" value="Genomic_DNA"/>
</dbReference>
<feature type="transmembrane region" description="Helical" evidence="2">
    <location>
        <begin position="157"/>
        <end position="179"/>
    </location>
</feature>
<dbReference type="AlphaFoldDB" id="A0A090L524"/>
<dbReference type="CTD" id="36377271"/>
<feature type="coiled-coil region" evidence="1">
    <location>
        <begin position="240"/>
        <end position="271"/>
    </location>
</feature>
<name>A0A090L524_STRRB</name>
<evidence type="ECO:0000313" key="6">
    <source>
        <dbReference type="WBParaSite" id="SRAE_1000315900.1"/>
    </source>
</evidence>
<protein>
    <submittedName>
        <fullName evidence="4 6">Uncharacterized protein</fullName>
    </submittedName>
</protein>
<evidence type="ECO:0000313" key="5">
    <source>
        <dbReference type="Proteomes" id="UP000035682"/>
    </source>
</evidence>
<organism evidence="4">
    <name type="scientific">Strongyloides ratti</name>
    <name type="common">Parasitic roundworm</name>
    <dbReference type="NCBI Taxonomy" id="34506"/>
    <lineage>
        <taxon>Eukaryota</taxon>
        <taxon>Metazoa</taxon>
        <taxon>Ecdysozoa</taxon>
        <taxon>Nematoda</taxon>
        <taxon>Chromadorea</taxon>
        <taxon>Rhabditida</taxon>
        <taxon>Tylenchina</taxon>
        <taxon>Panagrolaimomorpha</taxon>
        <taxon>Strongyloidoidea</taxon>
        <taxon>Strongyloididae</taxon>
        <taxon>Strongyloides</taxon>
    </lineage>
</organism>
<reference evidence="4 5" key="1">
    <citation type="submission" date="2014-09" db="EMBL/GenBank/DDBJ databases">
        <authorList>
            <person name="Martin A.A."/>
        </authorList>
    </citation>
    <scope>NUCLEOTIDE SEQUENCE</scope>
    <source>
        <strain evidence="5">ED321</strain>
        <strain evidence="4">ED321 Heterogonic</strain>
    </source>
</reference>
<keyword evidence="2" id="KW-1133">Transmembrane helix</keyword>
<dbReference type="WormBase" id="SRAE_1000315900">
    <property type="protein sequence ID" value="SRP07010"/>
    <property type="gene ID" value="WBGene00259776"/>
</dbReference>
<keyword evidence="1" id="KW-0175">Coiled coil</keyword>
<sequence>MSIFIILFLFFQVVSTTVNLTINQDYICNFKYIQFLDPTIEEVKINIKGLRRRNIFFDYHLNFMHDKLTFSQYIPSLELNIFSLIKSRKEVALIVESNFQNSMKVCFGTLSTNFLALYKFEFEFKKEKNSSLDENDSVILPNFVEIPYEKNVELKDGIFIIMIFIVITLYLCLLVLMFCRKKNIVVIKEKEIERNKNRYRYNGNFRKLIENRYKVLKDDQYPSKNEIIDLPKWNSRRQVIKAMREHRLNAKRDLENVKKAINNEIKLSKKSKDNIVIKRADDIPAEKIKNKDSNVEIRGITKFSSKVFPIQKKHKRKKNYNL</sequence>
<evidence type="ECO:0000313" key="7">
    <source>
        <dbReference type="WormBase" id="SRAE_1000315900"/>
    </source>
</evidence>
<dbReference type="WBParaSite" id="SRAE_1000315900.1">
    <property type="protein sequence ID" value="SRAE_1000315900.1"/>
    <property type="gene ID" value="WBGene00259776"/>
</dbReference>
<feature type="chain" id="PRO_5015030451" evidence="3">
    <location>
        <begin position="17"/>
        <end position="322"/>
    </location>
</feature>
<feature type="signal peptide" evidence="3">
    <location>
        <begin position="1"/>
        <end position="16"/>
    </location>
</feature>
<keyword evidence="5" id="KW-1185">Reference proteome</keyword>
<keyword evidence="2" id="KW-0812">Transmembrane</keyword>
<proteinExistence type="predicted"/>
<dbReference type="RefSeq" id="XP_024504107.1">
    <property type="nucleotide sequence ID" value="XM_024650317.1"/>
</dbReference>
<keyword evidence="2" id="KW-0472">Membrane</keyword>
<dbReference type="GeneID" id="36377271"/>
<dbReference type="Proteomes" id="UP000035682">
    <property type="component" value="Unplaced"/>
</dbReference>
<evidence type="ECO:0000256" key="1">
    <source>
        <dbReference type="SAM" id="Coils"/>
    </source>
</evidence>
<gene>
    <name evidence="4 6 7" type="ORF">SRAE_1000315900</name>
</gene>